<comment type="similarity">
    <text evidence="1">Belongs to the cytidylate kinase family. Type 1 subfamily.</text>
</comment>
<name>A0A381QTH8_9ZZZZ</name>
<accession>A0A381QTH8</accession>
<keyword evidence="3" id="KW-0808">Transferase</keyword>
<dbReference type="EC" id="2.7.4.25" evidence="2"/>
<dbReference type="InterPro" id="IPR027417">
    <property type="entry name" value="P-loop_NTPase"/>
</dbReference>
<dbReference type="PANTHER" id="PTHR21299:SF2">
    <property type="entry name" value="CYTIDYLATE KINASE"/>
    <property type="match status" value="1"/>
</dbReference>
<dbReference type="GO" id="GO:0015949">
    <property type="term" value="P:nucleobase-containing small molecule interconversion"/>
    <property type="evidence" value="ECO:0007669"/>
    <property type="project" value="TreeGrafter"/>
</dbReference>
<dbReference type="Pfam" id="PF02224">
    <property type="entry name" value="Cytidylate_kin"/>
    <property type="match status" value="1"/>
</dbReference>
<evidence type="ECO:0000259" key="9">
    <source>
        <dbReference type="Pfam" id="PF02224"/>
    </source>
</evidence>
<evidence type="ECO:0000256" key="8">
    <source>
        <dbReference type="ARBA" id="ARBA00048478"/>
    </source>
</evidence>
<comment type="catalytic activity">
    <reaction evidence="7">
        <text>dCMP + ATP = dCDP + ADP</text>
        <dbReference type="Rhea" id="RHEA:25094"/>
        <dbReference type="ChEBI" id="CHEBI:30616"/>
        <dbReference type="ChEBI" id="CHEBI:57566"/>
        <dbReference type="ChEBI" id="CHEBI:58593"/>
        <dbReference type="ChEBI" id="CHEBI:456216"/>
        <dbReference type="EC" id="2.7.4.25"/>
    </reaction>
</comment>
<comment type="catalytic activity">
    <reaction evidence="8">
        <text>CMP + ATP = CDP + ADP</text>
        <dbReference type="Rhea" id="RHEA:11600"/>
        <dbReference type="ChEBI" id="CHEBI:30616"/>
        <dbReference type="ChEBI" id="CHEBI:58069"/>
        <dbReference type="ChEBI" id="CHEBI:60377"/>
        <dbReference type="ChEBI" id="CHEBI:456216"/>
        <dbReference type="EC" id="2.7.4.25"/>
    </reaction>
</comment>
<dbReference type="InterPro" id="IPR011994">
    <property type="entry name" value="Cytidylate_kinase_dom"/>
</dbReference>
<protein>
    <recommendedName>
        <fullName evidence="2">(d)CMP kinase</fullName>
        <ecNumber evidence="2">2.7.4.25</ecNumber>
    </recommendedName>
</protein>
<evidence type="ECO:0000256" key="3">
    <source>
        <dbReference type="ARBA" id="ARBA00022679"/>
    </source>
</evidence>
<dbReference type="SUPFAM" id="SSF52540">
    <property type="entry name" value="P-loop containing nucleoside triphosphate hydrolases"/>
    <property type="match status" value="1"/>
</dbReference>
<dbReference type="HAMAP" id="MF_00238">
    <property type="entry name" value="Cytidyl_kinase_type1"/>
    <property type="match status" value="1"/>
</dbReference>
<dbReference type="NCBIfam" id="TIGR00017">
    <property type="entry name" value="cmk"/>
    <property type="match status" value="1"/>
</dbReference>
<organism evidence="10">
    <name type="scientific">marine metagenome</name>
    <dbReference type="NCBI Taxonomy" id="408172"/>
    <lineage>
        <taxon>unclassified sequences</taxon>
        <taxon>metagenomes</taxon>
        <taxon>ecological metagenomes</taxon>
    </lineage>
</organism>
<evidence type="ECO:0000256" key="7">
    <source>
        <dbReference type="ARBA" id="ARBA00047615"/>
    </source>
</evidence>
<evidence type="ECO:0000256" key="6">
    <source>
        <dbReference type="ARBA" id="ARBA00022840"/>
    </source>
</evidence>
<dbReference type="InterPro" id="IPR003136">
    <property type="entry name" value="Cytidylate_kin"/>
</dbReference>
<evidence type="ECO:0000313" key="10">
    <source>
        <dbReference type="EMBL" id="SUZ82671.1"/>
    </source>
</evidence>
<evidence type="ECO:0000256" key="4">
    <source>
        <dbReference type="ARBA" id="ARBA00022741"/>
    </source>
</evidence>
<dbReference type="PANTHER" id="PTHR21299">
    <property type="entry name" value="CYTIDYLATE KINASE/PANTOATE-BETA-ALANINE LIGASE"/>
    <property type="match status" value="1"/>
</dbReference>
<dbReference type="EMBL" id="UINC01001517">
    <property type="protein sequence ID" value="SUZ82671.1"/>
    <property type="molecule type" value="Genomic_DNA"/>
</dbReference>
<keyword evidence="5" id="KW-0418">Kinase</keyword>
<dbReference type="GO" id="GO:0036431">
    <property type="term" value="F:dCMP kinase activity"/>
    <property type="evidence" value="ECO:0007669"/>
    <property type="project" value="InterPro"/>
</dbReference>
<sequence length="227" mass="25395">MDFKIIAIDGPTGVGKSTIARQLAEKLCCLYVDTGAMFRCLALCWGKHGCPESDDSLQELGDQTRIVFKHKNVICNGKDVTDEIRTELISSLASKISSFSSIREVMKKQQRTLVEEVRKSESYLGAVLEGRDIGTVVFPDAEFKFYVDASPEIRAKRRMLQLQERGENANFEKILTALRKRDFQDQNRKVAPLRPAEDALIVDTGNLSADQVLEHLVACIGEEKNVS</sequence>
<gene>
    <name evidence="10" type="ORF">METZ01_LOCUS35525</name>
</gene>
<feature type="domain" description="Cytidylate kinase" evidence="9">
    <location>
        <begin position="6"/>
        <end position="220"/>
    </location>
</feature>
<dbReference type="CDD" id="cd02020">
    <property type="entry name" value="CMPK"/>
    <property type="match status" value="1"/>
</dbReference>
<dbReference type="AlphaFoldDB" id="A0A381QTH8"/>
<evidence type="ECO:0000256" key="5">
    <source>
        <dbReference type="ARBA" id="ARBA00022777"/>
    </source>
</evidence>
<dbReference type="GO" id="GO:0005524">
    <property type="term" value="F:ATP binding"/>
    <property type="evidence" value="ECO:0007669"/>
    <property type="project" value="UniProtKB-KW"/>
</dbReference>
<evidence type="ECO:0000256" key="1">
    <source>
        <dbReference type="ARBA" id="ARBA00009427"/>
    </source>
</evidence>
<keyword evidence="4" id="KW-0547">Nucleotide-binding</keyword>
<keyword evidence="6" id="KW-0067">ATP-binding</keyword>
<dbReference type="GO" id="GO:0005829">
    <property type="term" value="C:cytosol"/>
    <property type="evidence" value="ECO:0007669"/>
    <property type="project" value="TreeGrafter"/>
</dbReference>
<proteinExistence type="inferred from homology"/>
<reference evidence="10" key="1">
    <citation type="submission" date="2018-05" db="EMBL/GenBank/DDBJ databases">
        <authorList>
            <person name="Lanie J.A."/>
            <person name="Ng W.-L."/>
            <person name="Kazmierczak K.M."/>
            <person name="Andrzejewski T.M."/>
            <person name="Davidsen T.M."/>
            <person name="Wayne K.J."/>
            <person name="Tettelin H."/>
            <person name="Glass J.I."/>
            <person name="Rusch D."/>
            <person name="Podicherti R."/>
            <person name="Tsui H.-C.T."/>
            <person name="Winkler M.E."/>
        </authorList>
    </citation>
    <scope>NUCLEOTIDE SEQUENCE</scope>
</reference>
<dbReference type="Gene3D" id="3.40.50.300">
    <property type="entry name" value="P-loop containing nucleotide triphosphate hydrolases"/>
    <property type="match status" value="1"/>
</dbReference>
<evidence type="ECO:0000256" key="2">
    <source>
        <dbReference type="ARBA" id="ARBA00012906"/>
    </source>
</evidence>